<feature type="coiled-coil region" evidence="1">
    <location>
        <begin position="345"/>
        <end position="372"/>
    </location>
</feature>
<feature type="compositionally biased region" description="Low complexity" evidence="2">
    <location>
        <begin position="460"/>
        <end position="477"/>
    </location>
</feature>
<evidence type="ECO:0000256" key="2">
    <source>
        <dbReference type="SAM" id="MobiDB-lite"/>
    </source>
</evidence>
<name>A0AAW0F2U0_9TRYP</name>
<feature type="coiled-coil region" evidence="1">
    <location>
        <begin position="95"/>
        <end position="223"/>
    </location>
</feature>
<organism evidence="3 4">
    <name type="scientific">Novymonas esmeraldas</name>
    <dbReference type="NCBI Taxonomy" id="1808958"/>
    <lineage>
        <taxon>Eukaryota</taxon>
        <taxon>Discoba</taxon>
        <taxon>Euglenozoa</taxon>
        <taxon>Kinetoplastea</taxon>
        <taxon>Metakinetoplastina</taxon>
        <taxon>Trypanosomatida</taxon>
        <taxon>Trypanosomatidae</taxon>
        <taxon>Novymonas</taxon>
    </lineage>
</organism>
<comment type="caution">
    <text evidence="3">The sequence shown here is derived from an EMBL/GenBank/DDBJ whole genome shotgun (WGS) entry which is preliminary data.</text>
</comment>
<dbReference type="EMBL" id="JAECZO010000004">
    <property type="protein sequence ID" value="KAK7200182.1"/>
    <property type="molecule type" value="Genomic_DNA"/>
</dbReference>
<feature type="region of interest" description="Disordered" evidence="2">
    <location>
        <begin position="457"/>
        <end position="500"/>
    </location>
</feature>
<dbReference type="AlphaFoldDB" id="A0AAW0F2U0"/>
<evidence type="ECO:0000256" key="1">
    <source>
        <dbReference type="SAM" id="Coils"/>
    </source>
</evidence>
<gene>
    <name evidence="3" type="ORF">NESM_000069100</name>
</gene>
<evidence type="ECO:0000313" key="4">
    <source>
        <dbReference type="Proteomes" id="UP001430356"/>
    </source>
</evidence>
<feature type="compositionally biased region" description="Polar residues" evidence="2">
    <location>
        <begin position="39"/>
        <end position="49"/>
    </location>
</feature>
<proteinExistence type="predicted"/>
<feature type="region of interest" description="Disordered" evidence="2">
    <location>
        <begin position="312"/>
        <end position="334"/>
    </location>
</feature>
<dbReference type="Proteomes" id="UP001430356">
    <property type="component" value="Unassembled WGS sequence"/>
</dbReference>
<reference evidence="3 4" key="1">
    <citation type="journal article" date="2021" name="MBio">
        <title>A New Model Trypanosomatid, Novymonas esmeraldas: Genomic Perception of Its 'Candidatus Pandoraea novymonadis' Endosymbiont.</title>
        <authorList>
            <person name="Zakharova A."/>
            <person name="Saura A."/>
            <person name="Butenko A."/>
            <person name="Podesvova L."/>
            <person name="Warmusova S."/>
            <person name="Kostygov A.Y."/>
            <person name="Nenarokova A."/>
            <person name="Lukes J."/>
            <person name="Opperdoes F.R."/>
            <person name="Yurchenko V."/>
        </authorList>
    </citation>
    <scope>NUCLEOTIDE SEQUENCE [LARGE SCALE GENOMIC DNA]</scope>
    <source>
        <strain evidence="3 4">E262AT.01</strain>
    </source>
</reference>
<evidence type="ECO:0000313" key="3">
    <source>
        <dbReference type="EMBL" id="KAK7200182.1"/>
    </source>
</evidence>
<protein>
    <submittedName>
        <fullName evidence="3">Uncharacterized protein</fullName>
    </submittedName>
</protein>
<feature type="region of interest" description="Disordered" evidence="2">
    <location>
        <begin position="26"/>
        <end position="55"/>
    </location>
</feature>
<keyword evidence="4" id="KW-1185">Reference proteome</keyword>
<sequence length="500" mass="53785">MEASARLSADLDAIRQFVLEHQQHQLTGADQDGGDVTTRPVSHASNTVSDDATTTTDAARQTLHIELSALTEQLHVEKAASAQLRLQQRCDAASLRELLDQAAHTQAQVSALTAQVAEWTRRCRIAEAAHANCASHYESVQEQVRGVQRRVLETEAQQALLTATAADVQRLVARLADDKAQLQATLHAREAALRQMAAVELERDEARAQVDALNAQHDAWLDDVRAYKRFFDAAREEYARGVHHVAVARLEHETLREALRLSEARCRQWEALFSGPLRVGANTSGGAVSPQQSPPPPAAAAAALQLGPAQETTAVERDDDDDSDDDVCRTGTGGVTATPSSAAFVAHLEAKVVDLALRLRDAQDRADAAERTAAAVSCLSLADSALLIHLKALVCALRPQVEELAAHNAQLQTRLLASESFVEAAVQHAVRLGEALADEASKRCWLVAASARGGSVNDSGARAGAGEAQQQQQPAAASSRNTLAQGRRHRLRSTALEWHH</sequence>
<keyword evidence="1" id="KW-0175">Coiled coil</keyword>
<accession>A0AAW0F2U0</accession>